<gene>
    <name evidence="1" type="ORF">MML48_4g00008248</name>
</gene>
<evidence type="ECO:0000313" key="1">
    <source>
        <dbReference type="EMBL" id="KAI4463587.1"/>
    </source>
</evidence>
<dbReference type="Proteomes" id="UP001056778">
    <property type="component" value="Chromosome 4"/>
</dbReference>
<organism evidence="1 2">
    <name type="scientific">Holotrichia oblita</name>
    <name type="common">Chafer beetle</name>
    <dbReference type="NCBI Taxonomy" id="644536"/>
    <lineage>
        <taxon>Eukaryota</taxon>
        <taxon>Metazoa</taxon>
        <taxon>Ecdysozoa</taxon>
        <taxon>Arthropoda</taxon>
        <taxon>Hexapoda</taxon>
        <taxon>Insecta</taxon>
        <taxon>Pterygota</taxon>
        <taxon>Neoptera</taxon>
        <taxon>Endopterygota</taxon>
        <taxon>Coleoptera</taxon>
        <taxon>Polyphaga</taxon>
        <taxon>Scarabaeiformia</taxon>
        <taxon>Scarabaeidae</taxon>
        <taxon>Melolonthinae</taxon>
        <taxon>Holotrichia</taxon>
    </lineage>
</organism>
<evidence type="ECO:0000313" key="2">
    <source>
        <dbReference type="Proteomes" id="UP001056778"/>
    </source>
</evidence>
<dbReference type="EMBL" id="CM043018">
    <property type="protein sequence ID" value="KAI4463587.1"/>
    <property type="molecule type" value="Genomic_DNA"/>
</dbReference>
<comment type="caution">
    <text evidence="1">The sequence shown here is derived from an EMBL/GenBank/DDBJ whole genome shotgun (WGS) entry which is preliminary data.</text>
</comment>
<name>A0ACB9T9V7_HOLOL</name>
<accession>A0ACB9T9V7</accession>
<proteinExistence type="predicted"/>
<reference evidence="1" key="1">
    <citation type="submission" date="2022-04" db="EMBL/GenBank/DDBJ databases">
        <title>Chromosome-scale genome assembly of Holotrichia oblita Faldermann.</title>
        <authorList>
            <person name="Rongchong L."/>
        </authorList>
    </citation>
    <scope>NUCLEOTIDE SEQUENCE</scope>
    <source>
        <strain evidence="1">81SQS9</strain>
    </source>
</reference>
<keyword evidence="2" id="KW-1185">Reference proteome</keyword>
<sequence>MSAEFSAKEQMLRNATADMNRMQQDLEAAIRARDMAYQENRRLQDDLAACVADNKRTKTDLDIARRQVDDLKRQLQHYVAEIKRTEDLISHKIMLLIWREKIESQETMIKGYEQQLSDLTSQIARMEIQIVQQTSTNEKLETELSSIKDLCVKLDKQKDTLMRQLDENEVSKTKIDRDIDKIRRHSAEIQCTLLKERESVENLERLLAASRTETSEQRLLNQELQKEIKIFKDKIKELESKLVTTNEQLDLYQEKALEYSQQNKQLRREVANERFYRAREDESKRYPSL</sequence>
<protein>
    <submittedName>
        <fullName evidence="1">Centrosomal protein 2</fullName>
    </submittedName>
</protein>